<evidence type="ECO:0000313" key="3">
    <source>
        <dbReference type="Proteomes" id="UP000744980"/>
    </source>
</evidence>
<gene>
    <name evidence="2" type="ORF">GFB56_32780</name>
</gene>
<dbReference type="AlphaFoldDB" id="A0AAW4FW17"/>
<dbReference type="SUPFAM" id="SSF53448">
    <property type="entry name" value="Nucleotide-diphospho-sugar transferases"/>
    <property type="match status" value="1"/>
</dbReference>
<accession>A0AAW4FW17</accession>
<feature type="domain" description="Glycosyltransferase 2-like" evidence="1">
    <location>
        <begin position="12"/>
        <end position="109"/>
    </location>
</feature>
<evidence type="ECO:0000313" key="2">
    <source>
        <dbReference type="EMBL" id="MBM3095499.1"/>
    </source>
</evidence>
<dbReference type="EMBL" id="WXFA01000047">
    <property type="protein sequence ID" value="MBM3095499.1"/>
    <property type="molecule type" value="Genomic_DNA"/>
</dbReference>
<sequence length="248" mass="27783">MKRTAITAILNAHREGLLARASLQSLKRNADLARETGFSVEIIAVLDRGDQHTLDVIEQNMDENSRLFATDYGDPGKARNFAVSEAHGDYIAFLDADDLWGANWLSEAARCASLREDPVIWHPELSVYFGEAKHLFRHIDVESDEFSLPSLMVENYWTMLSFGRRELYTSNPYPLTDIAAGFGFEDWGWNMTTVSRGILHKVVPGTGHVIRRRPGSVSSKTVLAHAVPPPTNLLKTYLEKRDALSAKL</sequence>
<dbReference type="Pfam" id="PF00535">
    <property type="entry name" value="Glycos_transf_2"/>
    <property type="match status" value="1"/>
</dbReference>
<protein>
    <submittedName>
        <fullName evidence="2">Glycosyltransferase</fullName>
    </submittedName>
</protein>
<dbReference type="Gene3D" id="3.90.550.10">
    <property type="entry name" value="Spore Coat Polysaccharide Biosynthesis Protein SpsA, Chain A"/>
    <property type="match status" value="1"/>
</dbReference>
<dbReference type="InterPro" id="IPR001173">
    <property type="entry name" value="Glyco_trans_2-like"/>
</dbReference>
<dbReference type="CDD" id="cd00761">
    <property type="entry name" value="Glyco_tranf_GTA_type"/>
    <property type="match status" value="1"/>
</dbReference>
<name>A0AAW4FW17_9HYPH</name>
<dbReference type="Proteomes" id="UP000744980">
    <property type="component" value="Unassembled WGS sequence"/>
</dbReference>
<comment type="caution">
    <text evidence="2">The sequence shown here is derived from an EMBL/GenBank/DDBJ whole genome shotgun (WGS) entry which is preliminary data.</text>
</comment>
<keyword evidence="3" id="KW-1185">Reference proteome</keyword>
<evidence type="ECO:0000259" key="1">
    <source>
        <dbReference type="Pfam" id="PF00535"/>
    </source>
</evidence>
<proteinExistence type="predicted"/>
<organism evidence="2 3">
    <name type="scientific">Ensifer canadensis</name>
    <dbReference type="NCBI Taxonomy" id="555315"/>
    <lineage>
        <taxon>Bacteria</taxon>
        <taxon>Pseudomonadati</taxon>
        <taxon>Pseudomonadota</taxon>
        <taxon>Alphaproteobacteria</taxon>
        <taxon>Hyphomicrobiales</taxon>
        <taxon>Rhizobiaceae</taxon>
        <taxon>Sinorhizobium/Ensifer group</taxon>
        <taxon>Ensifer</taxon>
    </lineage>
</organism>
<dbReference type="InterPro" id="IPR029044">
    <property type="entry name" value="Nucleotide-diphossugar_trans"/>
</dbReference>
<dbReference type="RefSeq" id="WP_203529797.1">
    <property type="nucleotide sequence ID" value="NZ_WXFA01000047.1"/>
</dbReference>
<reference evidence="2 3" key="1">
    <citation type="submission" date="2020-01" db="EMBL/GenBank/DDBJ databases">
        <title>Draft genome assembly of Ensifer adhaerens T173.</title>
        <authorList>
            <person name="Craig J.E."/>
            <person name="Stinchcombe J.R."/>
        </authorList>
    </citation>
    <scope>NUCLEOTIDE SEQUENCE [LARGE SCALE GENOMIC DNA]</scope>
    <source>
        <strain evidence="2 3">T173</strain>
    </source>
</reference>